<evidence type="ECO:0000256" key="7">
    <source>
        <dbReference type="ARBA" id="ARBA00022807"/>
    </source>
</evidence>
<dbReference type="SUPFAM" id="SSF54236">
    <property type="entry name" value="Ubiquitin-like"/>
    <property type="match status" value="1"/>
</dbReference>
<dbReference type="GO" id="GO:0006508">
    <property type="term" value="P:proteolysis"/>
    <property type="evidence" value="ECO:0007669"/>
    <property type="project" value="UniProtKB-KW"/>
</dbReference>
<dbReference type="InterPro" id="IPR018200">
    <property type="entry name" value="USP_CS"/>
</dbReference>
<evidence type="ECO:0000256" key="4">
    <source>
        <dbReference type="ARBA" id="ARBA00022670"/>
    </source>
</evidence>
<dbReference type="Pfam" id="PF00443">
    <property type="entry name" value="UCH"/>
    <property type="match status" value="1"/>
</dbReference>
<feature type="compositionally biased region" description="Low complexity" evidence="8">
    <location>
        <begin position="181"/>
        <end position="195"/>
    </location>
</feature>
<dbReference type="Gene3D" id="3.90.70.10">
    <property type="entry name" value="Cysteine proteinases"/>
    <property type="match status" value="2"/>
</dbReference>
<feature type="compositionally biased region" description="Polar residues" evidence="8">
    <location>
        <begin position="1"/>
        <end position="14"/>
    </location>
</feature>
<dbReference type="InterPro" id="IPR029071">
    <property type="entry name" value="Ubiquitin-like_domsf"/>
</dbReference>
<dbReference type="InterPro" id="IPR038765">
    <property type="entry name" value="Papain-like_cys_pep_sf"/>
</dbReference>
<name>A0ABD2LU43_9BILA</name>
<reference evidence="11 12" key="1">
    <citation type="submission" date="2024-10" db="EMBL/GenBank/DDBJ databases">
        <authorList>
            <person name="Kim D."/>
        </authorList>
    </citation>
    <scope>NUCLEOTIDE SEQUENCE [LARGE SCALE GENOMIC DNA]</scope>
    <source>
        <strain evidence="11">BH-2024</strain>
    </source>
</reference>
<keyword evidence="7" id="KW-0788">Thiol protease</keyword>
<feature type="domain" description="USP" evidence="10">
    <location>
        <begin position="215"/>
        <end position="985"/>
    </location>
</feature>
<feature type="compositionally biased region" description="Low complexity" evidence="8">
    <location>
        <begin position="564"/>
        <end position="585"/>
    </location>
</feature>
<gene>
    <name evidence="11" type="ORF">niasHT_009609</name>
</gene>
<comment type="similarity">
    <text evidence="2">Belongs to the peptidase C19 family.</text>
</comment>
<evidence type="ECO:0000256" key="5">
    <source>
        <dbReference type="ARBA" id="ARBA00022786"/>
    </source>
</evidence>
<dbReference type="EC" id="3.4.19.12" evidence="3"/>
<feature type="region of interest" description="Disordered" evidence="8">
    <location>
        <begin position="986"/>
        <end position="1035"/>
    </location>
</feature>
<keyword evidence="4" id="KW-0645">Protease</keyword>
<dbReference type="PANTHER" id="PTHR21646:SF24">
    <property type="entry name" value="UBIQUITIN CARBOXYL-TERMINAL HYDROLASE"/>
    <property type="match status" value="1"/>
</dbReference>
<evidence type="ECO:0000256" key="2">
    <source>
        <dbReference type="ARBA" id="ARBA00009085"/>
    </source>
</evidence>
<keyword evidence="6" id="KW-0378">Hydrolase</keyword>
<dbReference type="PROSITE" id="PS50053">
    <property type="entry name" value="UBIQUITIN_2"/>
    <property type="match status" value="1"/>
</dbReference>
<dbReference type="AlphaFoldDB" id="A0ABD2LU43"/>
<feature type="compositionally biased region" description="Low complexity" evidence="8">
    <location>
        <begin position="594"/>
        <end position="609"/>
    </location>
</feature>
<sequence length="1035" mass="112756">MNSEENFENCQSQEHQQKATTPTTTTPPPSSPVYNNNNNNDDRGIDNGGTTTTTAGTVAGNSSELLADTSGIGDDNGTTMATVGSSSSRSSNELVSNHGAGGGGDDEFSRDSVAGGGSGDDFVGAPLDEEGNMYGPLTKEAYEGGEENKLSFDGGNRVKTYDRENVYKRMEDNNNATAGMASSSSTSSSAPRPYSTRYSQAMLNSSSNDLMRGVCGLQNLGNTCFMNSAIQCLSNVPELTTFFLEDNYVDEVNTSNPLGTGGRLVKQYADLLKDMWSGRFSSVRPYELKQIIGEIAPRFTGHAQHDSQELTAFLLDGLHEDLNRIKQKPYVEEKELSGQDEAQAAKQSWEDYRKRNDSIIVDLLHGQHKSTLTCNVCSKISIKFEPFCFLSVPVPTKELKAQSTLVFMRAEKWAKFHVSHTSKTTAGQLKQMLREELQLPSNTQMIIYSTYSNRILKDDSTLSSTYMYTYSVKLYAYTVEPGPVILVENLFMATSPPLFFPRPAKLTRRALLAELVPRVRELCLSLSPTTTAVEDCGDAGTSSASAAPSSSYCTALIPALPASFSSPSSSLSMSSSSTTTMTPPTMAQPPVMVSSSGTSSSSSYLSLTGATQTSPQAPGSGGTARRAPSGTRLSGAGPGSPTMGAGAAVASAADLPSSSSLSSPQPSNAAGHIVDTSATGHAALDDVVPSPLTPAASTNDAIIKDDAQNQQQQPNVAADDDTPQDMMMDTSENDEQHQPGAEGEMPPPPPTPTLIELLDIETNEKMTFPLDMDEEVTVQWPENATIGTSVTDGDVPAAPIILKLCWDRSVRTRFESMEVGHLVEREVTMMASLKKSYTLKECIDMYTQQEQLNEEDSWYCPNCKTHRRAFKKLDLWTLPQILVIHLKRFSYGRYTRDKIETELELPIRGLDFSDKVLNPEHSQEKYDLIGISNHSGGLGSGHYSACALNGSNWCEFNDSSAYPLTHEVPDVFNSREAYMLYYRRRGEQQPQQKRHGSEEEEEDGQQQPQQQPGEEEEQMQQQHEEGKEDGQQKQN</sequence>
<dbReference type="PROSITE" id="PS00973">
    <property type="entry name" value="USP_2"/>
    <property type="match status" value="1"/>
</dbReference>
<feature type="region of interest" description="Disordered" evidence="8">
    <location>
        <begin position="1"/>
        <end position="139"/>
    </location>
</feature>
<evidence type="ECO:0000259" key="10">
    <source>
        <dbReference type="PROSITE" id="PS50235"/>
    </source>
</evidence>
<keyword evidence="5" id="KW-0833">Ubl conjugation pathway</keyword>
<feature type="compositionally biased region" description="Low complexity" evidence="8">
    <location>
        <begin position="48"/>
        <end position="62"/>
    </location>
</feature>
<feature type="region of interest" description="Disordered" evidence="8">
    <location>
        <begin position="172"/>
        <end position="195"/>
    </location>
</feature>
<dbReference type="SUPFAM" id="SSF54001">
    <property type="entry name" value="Cysteine proteinases"/>
    <property type="match status" value="1"/>
</dbReference>
<protein>
    <recommendedName>
        <fullName evidence="3">ubiquitinyl hydrolase 1</fullName>
        <ecNumber evidence="3">3.4.19.12</ecNumber>
    </recommendedName>
</protein>
<dbReference type="PROSITE" id="PS50235">
    <property type="entry name" value="USP_3"/>
    <property type="match status" value="1"/>
</dbReference>
<dbReference type="PROSITE" id="PS00972">
    <property type="entry name" value="USP_1"/>
    <property type="match status" value="1"/>
</dbReference>
<dbReference type="EMBL" id="JBICBT010000263">
    <property type="protein sequence ID" value="KAL3118761.1"/>
    <property type="molecule type" value="Genomic_DNA"/>
</dbReference>
<feature type="region of interest" description="Disordered" evidence="8">
    <location>
        <begin position="564"/>
        <end position="672"/>
    </location>
</feature>
<comment type="caution">
    <text evidence="11">The sequence shown here is derived from an EMBL/GenBank/DDBJ whole genome shotgun (WGS) entry which is preliminary data.</text>
</comment>
<evidence type="ECO:0000313" key="11">
    <source>
        <dbReference type="EMBL" id="KAL3118761.1"/>
    </source>
</evidence>
<accession>A0ABD2LU43</accession>
<evidence type="ECO:0000313" key="12">
    <source>
        <dbReference type="Proteomes" id="UP001620626"/>
    </source>
</evidence>
<comment type="catalytic activity">
    <reaction evidence="1">
        <text>Thiol-dependent hydrolysis of ester, thioester, amide, peptide and isopeptide bonds formed by the C-terminal Gly of ubiquitin (a 76-residue protein attached to proteins as an intracellular targeting signal).</text>
        <dbReference type="EC" id="3.4.19.12"/>
    </reaction>
</comment>
<evidence type="ECO:0000256" key="3">
    <source>
        <dbReference type="ARBA" id="ARBA00012759"/>
    </source>
</evidence>
<dbReference type="PANTHER" id="PTHR21646">
    <property type="entry name" value="UBIQUITIN CARBOXYL-TERMINAL HYDROLASE"/>
    <property type="match status" value="1"/>
</dbReference>
<proteinExistence type="inferred from homology"/>
<dbReference type="GO" id="GO:0004843">
    <property type="term" value="F:cysteine-type deubiquitinase activity"/>
    <property type="evidence" value="ECO:0007669"/>
    <property type="project" value="UniProtKB-EC"/>
</dbReference>
<keyword evidence="12" id="KW-1185">Reference proteome</keyword>
<feature type="compositionally biased region" description="Basic and acidic residues" evidence="8">
    <location>
        <begin position="1022"/>
        <end position="1035"/>
    </location>
</feature>
<dbReference type="InterPro" id="IPR000626">
    <property type="entry name" value="Ubiquitin-like_dom"/>
</dbReference>
<evidence type="ECO:0000256" key="6">
    <source>
        <dbReference type="ARBA" id="ARBA00022801"/>
    </source>
</evidence>
<feature type="domain" description="Ubiquitin-like" evidence="9">
    <location>
        <begin position="404"/>
        <end position="464"/>
    </location>
</feature>
<organism evidence="11 12">
    <name type="scientific">Heterodera trifolii</name>
    <dbReference type="NCBI Taxonomy" id="157864"/>
    <lineage>
        <taxon>Eukaryota</taxon>
        <taxon>Metazoa</taxon>
        <taxon>Ecdysozoa</taxon>
        <taxon>Nematoda</taxon>
        <taxon>Chromadorea</taxon>
        <taxon>Rhabditida</taxon>
        <taxon>Tylenchina</taxon>
        <taxon>Tylenchomorpha</taxon>
        <taxon>Tylenchoidea</taxon>
        <taxon>Heteroderidae</taxon>
        <taxon>Heteroderinae</taxon>
        <taxon>Heterodera</taxon>
    </lineage>
</organism>
<feature type="region of interest" description="Disordered" evidence="8">
    <location>
        <begin position="706"/>
        <end position="750"/>
    </location>
</feature>
<feature type="compositionally biased region" description="Low complexity" evidence="8">
    <location>
        <begin position="645"/>
        <end position="670"/>
    </location>
</feature>
<dbReference type="InterPro" id="IPR001394">
    <property type="entry name" value="Peptidase_C19_UCH"/>
</dbReference>
<dbReference type="InterPro" id="IPR050185">
    <property type="entry name" value="Ub_carboxyl-term_hydrolase"/>
</dbReference>
<evidence type="ECO:0000256" key="8">
    <source>
        <dbReference type="SAM" id="MobiDB-lite"/>
    </source>
</evidence>
<feature type="compositionally biased region" description="Low complexity" evidence="8">
    <location>
        <begin position="708"/>
        <end position="717"/>
    </location>
</feature>
<evidence type="ECO:0000259" key="9">
    <source>
        <dbReference type="PROSITE" id="PS50053"/>
    </source>
</evidence>
<evidence type="ECO:0000256" key="1">
    <source>
        <dbReference type="ARBA" id="ARBA00000707"/>
    </source>
</evidence>
<dbReference type="Proteomes" id="UP001620626">
    <property type="component" value="Unassembled WGS sequence"/>
</dbReference>
<dbReference type="InterPro" id="IPR028889">
    <property type="entry name" value="USP"/>
</dbReference>